<accession>A0A431VBY5</accession>
<gene>
    <name evidence="1" type="ORF">EJ903_21440</name>
</gene>
<dbReference type="RefSeq" id="WP_126619296.1">
    <property type="nucleotide sequence ID" value="NZ_JBHUCY010000066.1"/>
</dbReference>
<protein>
    <submittedName>
        <fullName evidence="1">Uncharacterized protein</fullName>
    </submittedName>
</protein>
<reference evidence="1 2" key="1">
    <citation type="submission" date="2018-12" db="EMBL/GenBank/DDBJ databases">
        <authorList>
            <person name="Yang Y."/>
        </authorList>
    </citation>
    <scope>NUCLEOTIDE SEQUENCE [LARGE SCALE GENOMIC DNA]</scope>
    <source>
        <strain evidence="1 2">L-25-5w-1</strain>
    </source>
</reference>
<organism evidence="1 2">
    <name type="scientific">Azospirillum griseum</name>
    <dbReference type="NCBI Taxonomy" id="2496639"/>
    <lineage>
        <taxon>Bacteria</taxon>
        <taxon>Pseudomonadati</taxon>
        <taxon>Pseudomonadota</taxon>
        <taxon>Alphaproteobacteria</taxon>
        <taxon>Rhodospirillales</taxon>
        <taxon>Azospirillaceae</taxon>
        <taxon>Azospirillum</taxon>
    </lineage>
</organism>
<dbReference type="AlphaFoldDB" id="A0A431VBY5"/>
<dbReference type="Proteomes" id="UP000277007">
    <property type="component" value="Unassembled WGS sequence"/>
</dbReference>
<keyword evidence="2" id="KW-1185">Reference proteome</keyword>
<dbReference type="EMBL" id="RXMA01000027">
    <property type="protein sequence ID" value="RTR16161.1"/>
    <property type="molecule type" value="Genomic_DNA"/>
</dbReference>
<evidence type="ECO:0000313" key="2">
    <source>
        <dbReference type="Proteomes" id="UP000277007"/>
    </source>
</evidence>
<proteinExistence type="predicted"/>
<sequence>MSIRVQAGVGNPVGATVTTATAGRTTATSAVLTTSLTVIGNAILSGGVNGPLIAVNALQGVASRSAAGGGALSGSLISAVAVGAMRGVTAASSAVGSAAAIAGRVTAANGSASSLSAVYGFGELPIELLTNGRHRLVYTLTATMRQIPRWKA</sequence>
<dbReference type="OrthoDB" id="10017005at2"/>
<evidence type="ECO:0000313" key="1">
    <source>
        <dbReference type="EMBL" id="RTR16161.1"/>
    </source>
</evidence>
<name>A0A431VBY5_9PROT</name>
<comment type="caution">
    <text evidence="1">The sequence shown here is derived from an EMBL/GenBank/DDBJ whole genome shotgun (WGS) entry which is preliminary data.</text>
</comment>